<dbReference type="KEGG" id="fgi:OP10G_3515"/>
<evidence type="ECO:0000256" key="4">
    <source>
        <dbReference type="ARBA" id="ARBA00023295"/>
    </source>
</evidence>
<dbReference type="EC" id="3.2.1.78" evidence="2"/>
<evidence type="ECO:0000313" key="6">
    <source>
        <dbReference type="EMBL" id="AIE86883.1"/>
    </source>
</evidence>
<gene>
    <name evidence="6" type="ORF">OP10G_3515</name>
</gene>
<comment type="catalytic activity">
    <reaction evidence="1">
        <text>Random hydrolysis of (1-&gt;4)-beta-D-mannosidic linkages in mannans, galactomannans and glucomannans.</text>
        <dbReference type="EC" id="3.2.1.78"/>
    </reaction>
</comment>
<evidence type="ECO:0000256" key="1">
    <source>
        <dbReference type="ARBA" id="ARBA00001678"/>
    </source>
</evidence>
<name>A0A068NTK2_FIMGI</name>
<dbReference type="STRING" id="661478.OP10G_3515"/>
<evidence type="ECO:0000256" key="3">
    <source>
        <dbReference type="ARBA" id="ARBA00022801"/>
    </source>
</evidence>
<dbReference type="eggNOG" id="COG2730">
    <property type="taxonomic scope" value="Bacteria"/>
</dbReference>
<sequence>MILLLAAVAIGRYTDNSSFWYGPVTVTEAVPFTGNPFDPDENEVDAEFTGPGGVKERRLAYFVGDGKFSSTLVAHRPGSYAVRFFRNGKFAVKSSRPIDLSKKVRHGFIGLKGKRFQWSDGTPYFPIGYDYGWRQGPNLSVAQRMLALGRSGGNWSRIWTCHWDNKNPFFPAERGAPVPSRQLRQEPLRIWDDIVNASERAGVDFQFVLFHHGPYSTTTDSNWKEHPWNTANGGFLADPTDFFSDPEAKKRSKIWLRYAVARYAHSPAVMSWELFNEVQWVDAVKLHPERVKDVAAWHAEMARYIRSLDPYHHLVTSSSSESLDSHVFDDMDYMQPHTYPANVLASIGGYRFKGKPGFFGEFGPPGGSAASYAKQVRDGIYGGILAGHAGAGMYWYWDQVDRRGLGPMFGAARKVIDESGLLNHSDAKPVDVWCETPRQSEAVLAAGLGWGKSSTSELNLPKVGMRDLGGWSQYFQSLDGSNKGWAKPLVIHFDAKEPGKMVLNVGGVSSKGGTLQVWINDHEVLDQKFDPPVAGARPSQRTPISLDYPSGRVTVRIENHGGDWVRLDSTTIPAQAPTASAHGMSDGSWALIRVFGTDTSKVRLSGTGLRNGHYAVVVFDTVTGRTTRTTADVSRGTFEAENLPSDSVLAVSK</sequence>
<dbReference type="Gene3D" id="3.20.20.80">
    <property type="entry name" value="Glycosidases"/>
    <property type="match status" value="1"/>
</dbReference>
<keyword evidence="4" id="KW-0326">Glycosidase</keyword>
<dbReference type="EMBL" id="CP007139">
    <property type="protein sequence ID" value="AIE86883.1"/>
    <property type="molecule type" value="Genomic_DNA"/>
</dbReference>
<dbReference type="OrthoDB" id="9801493at2"/>
<dbReference type="GO" id="GO:0004553">
    <property type="term" value="F:hydrolase activity, hydrolyzing O-glycosyl compounds"/>
    <property type="evidence" value="ECO:0007669"/>
    <property type="project" value="InterPro"/>
</dbReference>
<feature type="domain" description="Glycoside hydrolase family 5" evidence="5">
    <location>
        <begin position="256"/>
        <end position="337"/>
    </location>
</feature>
<keyword evidence="3" id="KW-0378">Hydrolase</keyword>
<dbReference type="Proteomes" id="UP000027982">
    <property type="component" value="Chromosome"/>
</dbReference>
<evidence type="ECO:0000259" key="5">
    <source>
        <dbReference type="Pfam" id="PF26410"/>
    </source>
</evidence>
<dbReference type="RefSeq" id="WP_025229185.1">
    <property type="nucleotide sequence ID" value="NZ_CP007139.1"/>
</dbReference>
<dbReference type="Pfam" id="PF26410">
    <property type="entry name" value="GH5_mannosidase"/>
    <property type="match status" value="1"/>
</dbReference>
<dbReference type="InterPro" id="IPR045053">
    <property type="entry name" value="MAN-like"/>
</dbReference>
<reference evidence="6 7" key="1">
    <citation type="journal article" date="2014" name="PLoS ONE">
        <title>The first complete genome sequence of the class fimbriimonadia in the phylum armatimonadetes.</title>
        <authorList>
            <person name="Hu Z.Y."/>
            <person name="Wang Y.Z."/>
            <person name="Im W.T."/>
            <person name="Wang S.Y."/>
            <person name="Zhao G.P."/>
            <person name="Zheng H.J."/>
            <person name="Quan Z.X."/>
        </authorList>
    </citation>
    <scope>NUCLEOTIDE SEQUENCE [LARGE SCALE GENOMIC DNA]</scope>
    <source>
        <strain evidence="6">Gsoil 348</strain>
    </source>
</reference>
<dbReference type="PANTHER" id="PTHR31451">
    <property type="match status" value="1"/>
</dbReference>
<dbReference type="HOGENOM" id="CLU_011473_0_0_0"/>
<protein>
    <recommendedName>
        <fullName evidence="2">mannan endo-1,4-beta-mannosidase</fullName>
        <ecNumber evidence="2">3.2.1.78</ecNumber>
    </recommendedName>
</protein>
<dbReference type="InterPro" id="IPR001547">
    <property type="entry name" value="Glyco_hydro_5"/>
</dbReference>
<evidence type="ECO:0000313" key="7">
    <source>
        <dbReference type="Proteomes" id="UP000027982"/>
    </source>
</evidence>
<keyword evidence="7" id="KW-1185">Reference proteome</keyword>
<dbReference type="InterPro" id="IPR017853">
    <property type="entry name" value="GH"/>
</dbReference>
<dbReference type="SUPFAM" id="SSF51445">
    <property type="entry name" value="(Trans)glycosidases"/>
    <property type="match status" value="1"/>
</dbReference>
<evidence type="ECO:0000256" key="2">
    <source>
        <dbReference type="ARBA" id="ARBA00012706"/>
    </source>
</evidence>
<dbReference type="AlphaFoldDB" id="A0A068NTK2"/>
<accession>A0A068NTK2</accession>
<organism evidence="6 7">
    <name type="scientific">Fimbriimonas ginsengisoli Gsoil 348</name>
    <dbReference type="NCBI Taxonomy" id="661478"/>
    <lineage>
        <taxon>Bacteria</taxon>
        <taxon>Bacillati</taxon>
        <taxon>Armatimonadota</taxon>
        <taxon>Fimbriimonadia</taxon>
        <taxon>Fimbriimonadales</taxon>
        <taxon>Fimbriimonadaceae</taxon>
        <taxon>Fimbriimonas</taxon>
    </lineage>
</organism>
<proteinExistence type="predicted"/>